<keyword evidence="5" id="KW-1185">Reference proteome</keyword>
<accession>A0AAQ3ML75</accession>
<gene>
    <name evidence="4" type="ORF">V8G54_032034</name>
</gene>
<feature type="transmembrane region" description="Helical" evidence="3">
    <location>
        <begin position="301"/>
        <end position="320"/>
    </location>
</feature>
<dbReference type="PANTHER" id="PTHR11119">
    <property type="entry name" value="XANTHINE-URACIL / VITAMIN C PERMEASE FAMILY MEMBER"/>
    <property type="match status" value="1"/>
</dbReference>
<keyword evidence="3" id="KW-0812">Transmembrane</keyword>
<protein>
    <submittedName>
        <fullName evidence="4">Uncharacterized protein</fullName>
    </submittedName>
</protein>
<evidence type="ECO:0000256" key="2">
    <source>
        <dbReference type="SAM" id="MobiDB-lite"/>
    </source>
</evidence>
<feature type="transmembrane region" description="Helical" evidence="3">
    <location>
        <begin position="61"/>
        <end position="79"/>
    </location>
</feature>
<comment type="similarity">
    <text evidence="1">Belongs to the nucleobase:cation symporter-2 (NCS2) (TC 2.A.40) family.</text>
</comment>
<sequence length="348" mass="39321">MPSLRCHFRLCSSSSVASSFLLSFSTIFITLFSPLCSISLDHCFDYRRIVSWSRSSSLSKDISCFVRLSLFSLAVFFPLCKVSAFRSVKEIDGRKAANFEEKGPSFNDFGVDVEVKVNEEAPCEPQEYPRDVIDIDDVPPSFPPKLRGTMYSRKSSDDALNSRKGTSDANVPSDFLVKRFKIVASENSAPDGFKDNENVNAKVPVRCKNLSNQSSATPTTDYKNAKRMSPQAKLVGKDTFKPLILKEDVEDANRSKEARLSIEGVSLYWAKGLSILEYFREYIIRAFHGLGHANVGWFNDFLNTIFFSSPMVALIIVVFLDNTLDYKDNVKDRGMPWWTKFRTFKGDN</sequence>
<dbReference type="AlphaFoldDB" id="A0AAQ3ML75"/>
<keyword evidence="3" id="KW-1133">Transmembrane helix</keyword>
<organism evidence="4 5">
    <name type="scientific">Vigna mungo</name>
    <name type="common">Black gram</name>
    <name type="synonym">Phaseolus mungo</name>
    <dbReference type="NCBI Taxonomy" id="3915"/>
    <lineage>
        <taxon>Eukaryota</taxon>
        <taxon>Viridiplantae</taxon>
        <taxon>Streptophyta</taxon>
        <taxon>Embryophyta</taxon>
        <taxon>Tracheophyta</taxon>
        <taxon>Spermatophyta</taxon>
        <taxon>Magnoliopsida</taxon>
        <taxon>eudicotyledons</taxon>
        <taxon>Gunneridae</taxon>
        <taxon>Pentapetalae</taxon>
        <taxon>rosids</taxon>
        <taxon>fabids</taxon>
        <taxon>Fabales</taxon>
        <taxon>Fabaceae</taxon>
        <taxon>Papilionoideae</taxon>
        <taxon>50 kb inversion clade</taxon>
        <taxon>NPAAA clade</taxon>
        <taxon>indigoferoid/millettioid clade</taxon>
        <taxon>Phaseoleae</taxon>
        <taxon>Vigna</taxon>
    </lineage>
</organism>
<proteinExistence type="inferred from homology"/>
<keyword evidence="3" id="KW-0472">Membrane</keyword>
<evidence type="ECO:0000256" key="1">
    <source>
        <dbReference type="ARBA" id="ARBA00008821"/>
    </source>
</evidence>
<dbReference type="EMBL" id="CP144691">
    <property type="protein sequence ID" value="WVY92946.1"/>
    <property type="molecule type" value="Genomic_DNA"/>
</dbReference>
<evidence type="ECO:0000313" key="4">
    <source>
        <dbReference type="EMBL" id="WVY92946.1"/>
    </source>
</evidence>
<reference evidence="4 5" key="1">
    <citation type="journal article" date="2023" name="Life. Sci Alliance">
        <title>Evolutionary insights into 3D genome organization and epigenetic landscape of Vigna mungo.</title>
        <authorList>
            <person name="Junaid A."/>
            <person name="Singh B."/>
            <person name="Bhatia S."/>
        </authorList>
    </citation>
    <scope>NUCLEOTIDE SEQUENCE [LARGE SCALE GENOMIC DNA]</scope>
    <source>
        <strain evidence="4">Urdbean</strain>
    </source>
</reference>
<evidence type="ECO:0000256" key="3">
    <source>
        <dbReference type="SAM" id="Phobius"/>
    </source>
</evidence>
<feature type="region of interest" description="Disordered" evidence="2">
    <location>
        <begin position="144"/>
        <end position="168"/>
    </location>
</feature>
<dbReference type="Proteomes" id="UP001374535">
    <property type="component" value="Chromosome 10"/>
</dbReference>
<feature type="transmembrane region" description="Helical" evidence="3">
    <location>
        <begin position="20"/>
        <end position="40"/>
    </location>
</feature>
<evidence type="ECO:0000313" key="5">
    <source>
        <dbReference type="Proteomes" id="UP001374535"/>
    </source>
</evidence>
<name>A0AAQ3ML75_VIGMU</name>